<evidence type="ECO:0000313" key="1">
    <source>
        <dbReference type="EMBL" id="ASA22500.1"/>
    </source>
</evidence>
<name>A0A2Z2KH48_9BACL</name>
<evidence type="ECO:0000313" key="2">
    <source>
        <dbReference type="Proteomes" id="UP000249890"/>
    </source>
</evidence>
<proteinExistence type="predicted"/>
<dbReference type="EMBL" id="CP021780">
    <property type="protein sequence ID" value="ASA22500.1"/>
    <property type="molecule type" value="Genomic_DNA"/>
</dbReference>
<dbReference type="Proteomes" id="UP000249890">
    <property type="component" value="Chromosome"/>
</dbReference>
<dbReference type="KEGG" id="pdh:B9T62_17955"/>
<accession>A0A2Z2KH48</accession>
<dbReference type="AlphaFoldDB" id="A0A2Z2KH48"/>
<gene>
    <name evidence="1" type="ORF">B9T62_17955</name>
</gene>
<sequence length="89" mass="10173">MTAYLPESSPGHLSEKEKIMNKKRYLRVNLVFGGNRLLSVVAGPYGLQGQRYGTSTRQLIEQVLYVPIYISNSSPLISRISWWRQLTIC</sequence>
<keyword evidence="2" id="KW-1185">Reference proteome</keyword>
<organism evidence="1 2">
    <name type="scientific">Paenibacillus donghaensis</name>
    <dbReference type="NCBI Taxonomy" id="414771"/>
    <lineage>
        <taxon>Bacteria</taxon>
        <taxon>Bacillati</taxon>
        <taxon>Bacillota</taxon>
        <taxon>Bacilli</taxon>
        <taxon>Bacillales</taxon>
        <taxon>Paenibacillaceae</taxon>
        <taxon>Paenibacillus</taxon>
    </lineage>
</organism>
<protein>
    <submittedName>
        <fullName evidence="1">Uncharacterized protein</fullName>
    </submittedName>
</protein>
<reference evidence="1 2" key="1">
    <citation type="submission" date="2017-06" db="EMBL/GenBank/DDBJ databases">
        <title>Complete genome sequence of Paenibacillus donghaensis KCTC 13049T isolated from East Sea sediment, South Korea.</title>
        <authorList>
            <person name="Jung B.K."/>
            <person name="Hong S.-J."/>
            <person name="Shin J.-H."/>
        </authorList>
    </citation>
    <scope>NUCLEOTIDE SEQUENCE [LARGE SCALE GENOMIC DNA]</scope>
    <source>
        <strain evidence="1 2">KCTC 13049</strain>
    </source>
</reference>